<reference evidence="9 10" key="1">
    <citation type="submission" date="2018-09" db="EMBL/GenBank/DDBJ databases">
        <title>Genomic Encyclopedia of Archaeal and Bacterial Type Strains, Phase II (KMG-II): from individual species to whole genera.</title>
        <authorList>
            <person name="Goeker M."/>
        </authorList>
    </citation>
    <scope>NUCLEOTIDE SEQUENCE [LARGE SCALE GENOMIC DNA]</scope>
    <source>
        <strain evidence="9 10">DSM 27148</strain>
    </source>
</reference>
<evidence type="ECO:0000313" key="9">
    <source>
        <dbReference type="EMBL" id="RKD91928.1"/>
    </source>
</evidence>
<sequence length="244" mass="27084">MEWAISVVVILMASLLKGMTGFGFALLALPILTVFFPMQALVPAMTIFNLATSLYILANIKMKIDYKYLLPMLLASFIGIPAGVNILQYLPERTMELATGISIFSLSMVFLLSGNKEIPESRKKKPIVFAGFLSGFMASSMSIGGPPIALAMNRKGYTKELFRKMFALVSVVNAVIAIILYVSKGMFMIFSLKFAAFLFPVMLIGSKIGDLLSKRVNQMQFKRTILYLNMLLGLFIVVRILLQH</sequence>
<feature type="transmembrane region" description="Helical" evidence="8">
    <location>
        <begin position="69"/>
        <end position="91"/>
    </location>
</feature>
<feature type="transmembrane region" description="Helical" evidence="8">
    <location>
        <begin position="7"/>
        <end position="32"/>
    </location>
</feature>
<comment type="subcellular location">
    <subcellularLocation>
        <location evidence="1 8">Cell membrane</location>
        <topology evidence="1 8">Multi-pass membrane protein</topology>
    </subcellularLocation>
</comment>
<keyword evidence="7 8" id="KW-0472">Membrane</keyword>
<keyword evidence="6 8" id="KW-1133">Transmembrane helix</keyword>
<dbReference type="OrthoDB" id="7843147at2"/>
<dbReference type="PANTHER" id="PTHR30269">
    <property type="entry name" value="TRANSMEMBRANE PROTEIN YFCA"/>
    <property type="match status" value="1"/>
</dbReference>
<keyword evidence="3" id="KW-0813">Transport</keyword>
<dbReference type="AlphaFoldDB" id="A0A419W8X4"/>
<dbReference type="PANTHER" id="PTHR30269:SF37">
    <property type="entry name" value="MEMBRANE TRANSPORTER PROTEIN"/>
    <property type="match status" value="1"/>
</dbReference>
<gene>
    <name evidence="9" type="ORF">BC643_2297</name>
</gene>
<feature type="transmembrane region" description="Helical" evidence="8">
    <location>
        <begin position="194"/>
        <end position="212"/>
    </location>
</feature>
<dbReference type="InterPro" id="IPR002781">
    <property type="entry name" value="TM_pro_TauE-like"/>
</dbReference>
<feature type="transmembrane region" description="Helical" evidence="8">
    <location>
        <begin position="161"/>
        <end position="182"/>
    </location>
</feature>
<name>A0A419W8X4_9BACT</name>
<comment type="caution">
    <text evidence="9">The sequence shown here is derived from an EMBL/GenBank/DDBJ whole genome shotgun (WGS) entry which is preliminary data.</text>
</comment>
<evidence type="ECO:0000313" key="10">
    <source>
        <dbReference type="Proteomes" id="UP000283387"/>
    </source>
</evidence>
<feature type="transmembrane region" description="Helical" evidence="8">
    <location>
        <begin position="127"/>
        <end position="149"/>
    </location>
</feature>
<evidence type="ECO:0000256" key="2">
    <source>
        <dbReference type="ARBA" id="ARBA00009142"/>
    </source>
</evidence>
<dbReference type="EMBL" id="RAPN01000001">
    <property type="protein sequence ID" value="RKD91928.1"/>
    <property type="molecule type" value="Genomic_DNA"/>
</dbReference>
<keyword evidence="10" id="KW-1185">Reference proteome</keyword>
<evidence type="ECO:0000256" key="7">
    <source>
        <dbReference type="ARBA" id="ARBA00023136"/>
    </source>
</evidence>
<dbReference type="RefSeq" id="WP_120273188.1">
    <property type="nucleotide sequence ID" value="NZ_RAPN01000001.1"/>
</dbReference>
<accession>A0A419W8X4</accession>
<feature type="transmembrane region" description="Helical" evidence="8">
    <location>
        <begin position="97"/>
        <end position="115"/>
    </location>
</feature>
<evidence type="ECO:0000256" key="8">
    <source>
        <dbReference type="RuleBase" id="RU363041"/>
    </source>
</evidence>
<comment type="similarity">
    <text evidence="2 8">Belongs to the 4-toluene sulfonate uptake permease (TSUP) (TC 2.A.102) family.</text>
</comment>
<evidence type="ECO:0000256" key="4">
    <source>
        <dbReference type="ARBA" id="ARBA00022475"/>
    </source>
</evidence>
<feature type="transmembrane region" description="Helical" evidence="8">
    <location>
        <begin position="38"/>
        <end position="57"/>
    </location>
</feature>
<evidence type="ECO:0000256" key="3">
    <source>
        <dbReference type="ARBA" id="ARBA00022448"/>
    </source>
</evidence>
<organism evidence="9 10">
    <name type="scientific">Mangrovibacterium diazotrophicum</name>
    <dbReference type="NCBI Taxonomy" id="1261403"/>
    <lineage>
        <taxon>Bacteria</taxon>
        <taxon>Pseudomonadati</taxon>
        <taxon>Bacteroidota</taxon>
        <taxon>Bacteroidia</taxon>
        <taxon>Marinilabiliales</taxon>
        <taxon>Prolixibacteraceae</taxon>
        <taxon>Mangrovibacterium</taxon>
    </lineage>
</organism>
<keyword evidence="5 8" id="KW-0812">Transmembrane</keyword>
<evidence type="ECO:0000256" key="6">
    <source>
        <dbReference type="ARBA" id="ARBA00022989"/>
    </source>
</evidence>
<dbReference type="GO" id="GO:0005886">
    <property type="term" value="C:plasma membrane"/>
    <property type="evidence" value="ECO:0007669"/>
    <property type="project" value="UniProtKB-SubCell"/>
</dbReference>
<dbReference type="Pfam" id="PF01925">
    <property type="entry name" value="TauE"/>
    <property type="match status" value="1"/>
</dbReference>
<feature type="transmembrane region" description="Helical" evidence="8">
    <location>
        <begin position="224"/>
        <end position="242"/>
    </location>
</feature>
<keyword evidence="4 8" id="KW-1003">Cell membrane</keyword>
<evidence type="ECO:0000256" key="1">
    <source>
        <dbReference type="ARBA" id="ARBA00004651"/>
    </source>
</evidence>
<evidence type="ECO:0000256" key="5">
    <source>
        <dbReference type="ARBA" id="ARBA00022692"/>
    </source>
</evidence>
<protein>
    <recommendedName>
        <fullName evidence="8">Probable membrane transporter protein</fullName>
    </recommendedName>
</protein>
<dbReference type="Proteomes" id="UP000283387">
    <property type="component" value="Unassembled WGS sequence"/>
</dbReference>
<proteinExistence type="inferred from homology"/>
<dbReference type="InterPro" id="IPR052017">
    <property type="entry name" value="TSUP"/>
</dbReference>